<dbReference type="STRING" id="880074.BARVI_01210"/>
<reference evidence="1 2" key="1">
    <citation type="submission" date="2013-12" db="EMBL/GenBank/DDBJ databases">
        <authorList>
            <consortium name="DOE Joint Genome Institute"/>
            <person name="Eisen J."/>
            <person name="Huntemann M."/>
            <person name="Han J."/>
            <person name="Chen A."/>
            <person name="Kyrpides N."/>
            <person name="Mavromatis K."/>
            <person name="Markowitz V."/>
            <person name="Palaniappan K."/>
            <person name="Ivanova N."/>
            <person name="Schaumberg A."/>
            <person name="Pati A."/>
            <person name="Liolios K."/>
            <person name="Nordberg H.P."/>
            <person name="Cantor M.N."/>
            <person name="Hua S.X."/>
            <person name="Woyke T."/>
        </authorList>
    </citation>
    <scope>NUCLEOTIDE SEQUENCE [LARGE SCALE GENOMIC DNA]</scope>
    <source>
        <strain evidence="2">DSM 18177</strain>
    </source>
</reference>
<dbReference type="Proteomes" id="UP000018901">
    <property type="component" value="Chromosome"/>
</dbReference>
<name>W0ES17_9BACT</name>
<dbReference type="AlphaFoldDB" id="W0ES17"/>
<dbReference type="HOGENOM" id="CLU_3165065_0_0_10"/>
<protein>
    <submittedName>
        <fullName evidence="1">Uncharacterized protein</fullName>
    </submittedName>
</protein>
<dbReference type="EMBL" id="CP007034">
    <property type="protein sequence ID" value="AHF13557.1"/>
    <property type="molecule type" value="Genomic_DNA"/>
</dbReference>
<evidence type="ECO:0000313" key="2">
    <source>
        <dbReference type="Proteomes" id="UP000018901"/>
    </source>
</evidence>
<dbReference type="KEGG" id="bvs:BARVI_01210"/>
<keyword evidence="2" id="KW-1185">Reference proteome</keyword>
<accession>W0ES17</accession>
<proteinExistence type="predicted"/>
<organism evidence="1 2">
    <name type="scientific">Barnesiella viscericola DSM 18177</name>
    <dbReference type="NCBI Taxonomy" id="880074"/>
    <lineage>
        <taxon>Bacteria</taxon>
        <taxon>Pseudomonadati</taxon>
        <taxon>Bacteroidota</taxon>
        <taxon>Bacteroidia</taxon>
        <taxon>Bacteroidales</taxon>
        <taxon>Barnesiellaceae</taxon>
        <taxon>Barnesiella</taxon>
    </lineage>
</organism>
<sequence>MKFSYLLKPFIQIEQILILLFFTKSLQRYNFFMIPTIYSKEKSRHSL</sequence>
<evidence type="ECO:0000313" key="1">
    <source>
        <dbReference type="EMBL" id="AHF13557.1"/>
    </source>
</evidence>
<gene>
    <name evidence="1" type="ORF">BARVI_01210</name>
</gene>